<evidence type="ECO:0000256" key="5">
    <source>
        <dbReference type="ARBA" id="ARBA00023239"/>
    </source>
</evidence>
<dbReference type="PANTHER" id="PTHR30518">
    <property type="entry name" value="ENDOLYTIC MUREIN TRANSGLYCOSYLASE"/>
    <property type="match status" value="1"/>
</dbReference>
<dbReference type="GO" id="GO:0071555">
    <property type="term" value="P:cell wall organization"/>
    <property type="evidence" value="ECO:0007669"/>
    <property type="project" value="UniProtKB-KW"/>
</dbReference>
<keyword evidence="4 7" id="KW-0472">Membrane</keyword>
<dbReference type="GO" id="GO:0009252">
    <property type="term" value="P:peptidoglycan biosynthetic process"/>
    <property type="evidence" value="ECO:0007669"/>
    <property type="project" value="UniProtKB-UniRule"/>
</dbReference>
<evidence type="ECO:0000256" key="6">
    <source>
        <dbReference type="ARBA" id="ARBA00023316"/>
    </source>
</evidence>
<evidence type="ECO:0000256" key="7">
    <source>
        <dbReference type="HAMAP-Rule" id="MF_02065"/>
    </source>
</evidence>
<feature type="site" description="Important for catalytic activity" evidence="7">
    <location>
        <position position="198"/>
    </location>
</feature>
<keyword evidence="5 7" id="KW-0456">Lyase</keyword>
<dbReference type="Proteomes" id="UP000593892">
    <property type="component" value="Chromosome"/>
</dbReference>
<evidence type="ECO:0000313" key="9">
    <source>
        <dbReference type="EMBL" id="QOY87798.1"/>
    </source>
</evidence>
<accession>A0A7S7NQ93</accession>
<keyword evidence="2 7" id="KW-0812">Transmembrane</keyword>
<evidence type="ECO:0000313" key="10">
    <source>
        <dbReference type="Proteomes" id="UP000593892"/>
    </source>
</evidence>
<dbReference type="Gene3D" id="3.30.160.60">
    <property type="entry name" value="Classic Zinc Finger"/>
    <property type="match status" value="1"/>
</dbReference>
<keyword evidence="1 7" id="KW-1003">Cell membrane</keyword>
<comment type="similarity">
    <text evidence="7">Belongs to the transglycosylase MltG family.</text>
</comment>
<name>A0A7S7NQ93_PALFE</name>
<organism evidence="9 10">
    <name type="scientific">Paludibaculum fermentans</name>
    <dbReference type="NCBI Taxonomy" id="1473598"/>
    <lineage>
        <taxon>Bacteria</taxon>
        <taxon>Pseudomonadati</taxon>
        <taxon>Acidobacteriota</taxon>
        <taxon>Terriglobia</taxon>
        <taxon>Bryobacterales</taxon>
        <taxon>Bryobacteraceae</taxon>
        <taxon>Paludibaculum</taxon>
    </lineage>
</organism>
<dbReference type="EC" id="4.2.2.29" evidence="7"/>
<comment type="function">
    <text evidence="7">Functions as a peptidoglycan terminase that cleaves nascent peptidoglycan strands endolytically to terminate their elongation.</text>
</comment>
<dbReference type="HAMAP" id="MF_02065">
    <property type="entry name" value="MltG"/>
    <property type="match status" value="1"/>
</dbReference>
<comment type="catalytic activity">
    <reaction evidence="7">
        <text>a peptidoglycan chain = a peptidoglycan chain with N-acetyl-1,6-anhydromuramyl-[peptide] at the reducing end + a peptidoglycan chain with N-acetylglucosamine at the non-reducing end.</text>
        <dbReference type="EC" id="4.2.2.29"/>
    </reaction>
</comment>
<protein>
    <recommendedName>
        <fullName evidence="7">Endolytic murein transglycosylase</fullName>
        <ecNumber evidence="7">4.2.2.29</ecNumber>
    </recommendedName>
    <alternativeName>
        <fullName evidence="7">Peptidoglycan lytic transglycosylase</fullName>
    </alternativeName>
    <alternativeName>
        <fullName evidence="7">Peptidoglycan polymerization terminase</fullName>
    </alternativeName>
</protein>
<keyword evidence="3 7" id="KW-1133">Transmembrane helix</keyword>
<dbReference type="GO" id="GO:0008932">
    <property type="term" value="F:lytic endotransglycosylase activity"/>
    <property type="evidence" value="ECO:0007669"/>
    <property type="project" value="UniProtKB-UniRule"/>
</dbReference>
<dbReference type="Gene3D" id="3.30.1490.480">
    <property type="entry name" value="Endolytic murein transglycosylase"/>
    <property type="match status" value="1"/>
</dbReference>
<dbReference type="InterPro" id="IPR003770">
    <property type="entry name" value="MLTG-like"/>
</dbReference>
<evidence type="ECO:0000256" key="8">
    <source>
        <dbReference type="SAM" id="MobiDB-lite"/>
    </source>
</evidence>
<gene>
    <name evidence="7 9" type="primary">mltG</name>
    <name evidence="9" type="ORF">IRI77_34515</name>
</gene>
<dbReference type="GO" id="GO:0005886">
    <property type="term" value="C:plasma membrane"/>
    <property type="evidence" value="ECO:0007669"/>
    <property type="project" value="UniProtKB-SubCell"/>
</dbReference>
<reference evidence="9 10" key="1">
    <citation type="submission" date="2020-10" db="EMBL/GenBank/DDBJ databases">
        <title>Complete genome sequence of Paludibaculum fermentans P105T, a facultatively anaerobic acidobacterium capable of dissimilatory Fe(III) reduction.</title>
        <authorList>
            <person name="Dedysh S.N."/>
            <person name="Beletsky A.V."/>
            <person name="Kulichevskaya I.S."/>
            <person name="Mardanov A.V."/>
            <person name="Ravin N.V."/>
        </authorList>
    </citation>
    <scope>NUCLEOTIDE SEQUENCE [LARGE SCALE GENOMIC DNA]</scope>
    <source>
        <strain evidence="9 10">P105</strain>
    </source>
</reference>
<dbReference type="PANTHER" id="PTHR30518:SF2">
    <property type="entry name" value="ENDOLYTIC MUREIN TRANSGLYCOSYLASE"/>
    <property type="match status" value="1"/>
</dbReference>
<keyword evidence="6 7" id="KW-0961">Cell wall biogenesis/degradation</keyword>
<evidence type="ECO:0000256" key="3">
    <source>
        <dbReference type="ARBA" id="ARBA00022989"/>
    </source>
</evidence>
<sequence length="344" mass="37731">MRRVKKLILWLIVLDLLAAAGAGYYFAWVEKYRGFEQPVFVEIPRGTSTMKIGELLAEAGVVRQPLLFALVRAARQKARPQAGEYEFSTAATPDEVFSRIARGDIFQIEVRVPEGSNVFDIARIVEQAGFGSAGEFLKVALPQEGFLFPSTYRFKRKTTVDGVCRAMRAQFDKVWGELKAPAEGKRETVILASLVETEAVLQEERAKIAGVYRNRLEKGVRLECDPTVAYAAMLDGQWRGTIYKSDLANRNSYNTYQHAGLPPGPVANPGVASLKAALHPEETDDLYFVAKADHSGGHVFNKDLAGHQKAVAAYRHGEHKSSGSQGQEKGAGASVAAKPKPPVR</sequence>
<proteinExistence type="inferred from homology"/>
<keyword evidence="10" id="KW-1185">Reference proteome</keyword>
<dbReference type="KEGG" id="pfer:IRI77_34515"/>
<dbReference type="EMBL" id="CP063849">
    <property type="protein sequence ID" value="QOY87798.1"/>
    <property type="molecule type" value="Genomic_DNA"/>
</dbReference>
<evidence type="ECO:0000256" key="4">
    <source>
        <dbReference type="ARBA" id="ARBA00023136"/>
    </source>
</evidence>
<evidence type="ECO:0000256" key="1">
    <source>
        <dbReference type="ARBA" id="ARBA00022475"/>
    </source>
</evidence>
<feature type="transmembrane region" description="Helical" evidence="7">
    <location>
        <begin position="7"/>
        <end position="28"/>
    </location>
</feature>
<dbReference type="Pfam" id="PF02618">
    <property type="entry name" value="YceG"/>
    <property type="match status" value="1"/>
</dbReference>
<dbReference type="CDD" id="cd08010">
    <property type="entry name" value="MltG_like"/>
    <property type="match status" value="1"/>
</dbReference>
<feature type="region of interest" description="Disordered" evidence="8">
    <location>
        <begin position="314"/>
        <end position="344"/>
    </location>
</feature>
<dbReference type="NCBIfam" id="TIGR00247">
    <property type="entry name" value="endolytic transglycosylase MltG"/>
    <property type="match status" value="1"/>
</dbReference>
<evidence type="ECO:0000256" key="2">
    <source>
        <dbReference type="ARBA" id="ARBA00022692"/>
    </source>
</evidence>
<comment type="subcellular location">
    <subcellularLocation>
        <location evidence="7">Cell membrane</location>
        <topology evidence="7">Single-pass membrane protein</topology>
    </subcellularLocation>
</comment>
<dbReference type="AlphaFoldDB" id="A0A7S7NQ93"/>